<dbReference type="EMBL" id="CM004387">
    <property type="protein sequence ID" value="OAY59208.1"/>
    <property type="molecule type" value="Genomic_DNA"/>
</dbReference>
<name>A0A2C9WGP9_MANES</name>
<reference evidence="2" key="1">
    <citation type="submission" date="2016-02" db="EMBL/GenBank/DDBJ databases">
        <title>WGS assembly of Manihot esculenta.</title>
        <authorList>
            <person name="Bredeson J.V."/>
            <person name="Prochnik S.E."/>
            <person name="Lyons J.B."/>
            <person name="Schmutz J."/>
            <person name="Grimwood J."/>
            <person name="Vrebalov J."/>
            <person name="Bart R.S."/>
            <person name="Amuge T."/>
            <person name="Ferguson M.E."/>
            <person name="Green R."/>
            <person name="Putnam N."/>
            <person name="Stites J."/>
            <person name="Rounsley S."/>
            <person name="Rokhsar D.S."/>
        </authorList>
    </citation>
    <scope>NUCLEOTIDE SEQUENCE [LARGE SCALE GENOMIC DNA]</scope>
    <source>
        <tissue evidence="2">Leaf</tissue>
    </source>
</reference>
<accession>A0A2C9WGP9</accession>
<organism evidence="2">
    <name type="scientific">Manihot esculenta</name>
    <name type="common">Cassava</name>
    <name type="synonym">Jatropha manihot</name>
    <dbReference type="NCBI Taxonomy" id="3983"/>
    <lineage>
        <taxon>Eukaryota</taxon>
        <taxon>Viridiplantae</taxon>
        <taxon>Streptophyta</taxon>
        <taxon>Embryophyta</taxon>
        <taxon>Tracheophyta</taxon>
        <taxon>Spermatophyta</taxon>
        <taxon>Magnoliopsida</taxon>
        <taxon>eudicotyledons</taxon>
        <taxon>Gunneridae</taxon>
        <taxon>Pentapetalae</taxon>
        <taxon>rosids</taxon>
        <taxon>fabids</taxon>
        <taxon>Malpighiales</taxon>
        <taxon>Euphorbiaceae</taxon>
        <taxon>Crotonoideae</taxon>
        <taxon>Manihoteae</taxon>
        <taxon>Manihot</taxon>
    </lineage>
</organism>
<feature type="region of interest" description="Disordered" evidence="1">
    <location>
        <begin position="199"/>
        <end position="220"/>
    </location>
</feature>
<dbReference type="NCBIfam" id="TIGR01571">
    <property type="entry name" value="A_thal_Cys_rich"/>
    <property type="match status" value="1"/>
</dbReference>
<evidence type="ECO:0000256" key="1">
    <source>
        <dbReference type="SAM" id="MobiDB-lite"/>
    </source>
</evidence>
<dbReference type="Pfam" id="PF04749">
    <property type="entry name" value="PLAC8"/>
    <property type="match status" value="1"/>
</dbReference>
<protein>
    <submittedName>
        <fullName evidence="2">Uncharacterized protein</fullName>
    </submittedName>
</protein>
<dbReference type="AlphaFoldDB" id="A0A2C9WGP9"/>
<sequence length="403" mass="45112">MTLPKRACPLKPNNYNKIITTACRLNNSHPNRHSSSYQNLSSSKCNNTLLLHLRKLTRAAGLHQPRLQNVHPKLDLKNQHIHHKVHKLSQLDPHNSYLRTGFISLSLLHIHQQPYKQFLLSQFSFHQPSSQIHSAGGTKQPVASPPQRLQQMPAQPISGNYPPQAAALKAFTQSPYQVPWPQPQPPAVTFPPQDIVAPECDTSSSPHTPEAQATMDSPGIPAMTQDWRTALYDCMEDPTNGYDMSSSPYKSEAQATMAAPRIPAMTQDWRTGLFDCMEDPTNAVITACFPCITFGQVAEIIDNGHTSCRTSGLLYGLLAAFTGLPCIMSCSYRTKLRTKYGLVESPATDWITHFFCGWCALCQEYRELQKRGLDPAIGWQENLRRQSIQQPAMMPPVNQKMMP</sequence>
<gene>
    <name evidence="2" type="ORF">MANES_01G013200</name>
</gene>
<dbReference type="PANTHER" id="PTHR15907">
    <property type="entry name" value="DUF614 FAMILY PROTEIN-RELATED"/>
    <property type="match status" value="1"/>
</dbReference>
<dbReference type="InterPro" id="IPR006461">
    <property type="entry name" value="PLAC_motif_containing"/>
</dbReference>
<proteinExistence type="predicted"/>
<evidence type="ECO:0000313" key="2">
    <source>
        <dbReference type="EMBL" id="OAY59208.1"/>
    </source>
</evidence>